<dbReference type="GO" id="GO:1900376">
    <property type="term" value="P:regulation of secondary metabolite biosynthetic process"/>
    <property type="evidence" value="ECO:0007669"/>
    <property type="project" value="TreeGrafter"/>
</dbReference>
<dbReference type="Gene3D" id="3.30.1490.190">
    <property type="match status" value="1"/>
</dbReference>
<dbReference type="Gene3D" id="1.10.10.10">
    <property type="entry name" value="Winged helix-like DNA-binding domain superfamily/Winged helix DNA-binding domain"/>
    <property type="match status" value="1"/>
</dbReference>
<reference evidence="9 10" key="1">
    <citation type="journal article" date="2013" name="Genome Announc.">
        <title>Complete Genome Sequence of the Porcine Strain Brachyspira pilosicoli P43/6/78(T.).</title>
        <authorList>
            <person name="Lin C."/>
            <person name="den Bakker H.C."/>
            <person name="Suzuki H."/>
            <person name="Lefebure T."/>
            <person name="Ponnala L."/>
            <person name="Sun Q."/>
            <person name="Stanhope M.J."/>
            <person name="Wiedmann M."/>
            <person name="Duhamel G.E."/>
        </authorList>
    </citation>
    <scope>NUCLEOTIDE SEQUENCE [LARGE SCALE GENOMIC DNA]</scope>
    <source>
        <strain evidence="9 10">P43/6/78</strain>
    </source>
</reference>
<sequence>MNNTRNTIQKQVILNAVRELKNHPTSEEVYNYIKPNFPSISLGTVYRNLNLLSENNEIQKISIIDDAVRFDHITGEHYHFQCDKCKKLIDINLPYNKDLDEAVSKKYNVEIDKHDIVFIGICKSCKSE</sequence>
<name>A0A3B6VMF6_BRAPL</name>
<evidence type="ECO:0000313" key="9">
    <source>
        <dbReference type="EMBL" id="AGA66970.1"/>
    </source>
</evidence>
<keyword evidence="2" id="KW-0678">Repressor</keyword>
<dbReference type="EMBL" id="CP002873">
    <property type="protein sequence ID" value="AGA66970.1"/>
    <property type="molecule type" value="Genomic_DNA"/>
</dbReference>
<feature type="binding site" evidence="8">
    <location>
        <position position="114"/>
    </location>
    <ligand>
        <name>Fe cation</name>
        <dbReference type="ChEBI" id="CHEBI:24875"/>
    </ligand>
</feature>
<dbReference type="Proteomes" id="UP000010793">
    <property type="component" value="Chromosome"/>
</dbReference>
<keyword evidence="7" id="KW-0479">Metal-binding</keyword>
<dbReference type="GO" id="GO:0045892">
    <property type="term" value="P:negative regulation of DNA-templated transcription"/>
    <property type="evidence" value="ECO:0007669"/>
    <property type="project" value="TreeGrafter"/>
</dbReference>
<keyword evidence="8" id="KW-0408">Iron</keyword>
<protein>
    <submittedName>
        <fullName evidence="9">Ferric uptake regulator</fullName>
    </submittedName>
</protein>
<feature type="binding site" evidence="7">
    <location>
        <position position="85"/>
    </location>
    <ligand>
        <name>Zn(2+)</name>
        <dbReference type="ChEBI" id="CHEBI:29105"/>
    </ligand>
</feature>
<feature type="binding site" evidence="7">
    <location>
        <position position="122"/>
    </location>
    <ligand>
        <name>Zn(2+)</name>
        <dbReference type="ChEBI" id="CHEBI:29105"/>
    </ligand>
</feature>
<dbReference type="InterPro" id="IPR036390">
    <property type="entry name" value="WH_DNA-bd_sf"/>
</dbReference>
<evidence type="ECO:0000256" key="7">
    <source>
        <dbReference type="PIRSR" id="PIRSR602481-1"/>
    </source>
</evidence>
<keyword evidence="3 7" id="KW-0862">Zinc</keyword>
<evidence type="ECO:0000256" key="1">
    <source>
        <dbReference type="ARBA" id="ARBA00007957"/>
    </source>
</evidence>
<keyword evidence="4" id="KW-0805">Transcription regulation</keyword>
<dbReference type="GO" id="GO:0008270">
    <property type="term" value="F:zinc ion binding"/>
    <property type="evidence" value="ECO:0007669"/>
    <property type="project" value="TreeGrafter"/>
</dbReference>
<dbReference type="RefSeq" id="WP_013244181.1">
    <property type="nucleotide sequence ID" value="NC_019908.1"/>
</dbReference>
<keyword evidence="6" id="KW-0804">Transcription</keyword>
<comment type="similarity">
    <text evidence="1">Belongs to the Fur family.</text>
</comment>
<dbReference type="Pfam" id="PF01475">
    <property type="entry name" value="FUR"/>
    <property type="match status" value="1"/>
</dbReference>
<dbReference type="GO" id="GO:0000976">
    <property type="term" value="F:transcription cis-regulatory region binding"/>
    <property type="evidence" value="ECO:0007669"/>
    <property type="project" value="TreeGrafter"/>
</dbReference>
<evidence type="ECO:0000256" key="2">
    <source>
        <dbReference type="ARBA" id="ARBA00022491"/>
    </source>
</evidence>
<evidence type="ECO:0000256" key="6">
    <source>
        <dbReference type="ARBA" id="ARBA00023163"/>
    </source>
</evidence>
<evidence type="ECO:0000256" key="3">
    <source>
        <dbReference type="ARBA" id="ARBA00022833"/>
    </source>
</evidence>
<dbReference type="PANTHER" id="PTHR33202:SF7">
    <property type="entry name" value="FERRIC UPTAKE REGULATION PROTEIN"/>
    <property type="match status" value="1"/>
</dbReference>
<dbReference type="InterPro" id="IPR036388">
    <property type="entry name" value="WH-like_DNA-bd_sf"/>
</dbReference>
<evidence type="ECO:0000256" key="4">
    <source>
        <dbReference type="ARBA" id="ARBA00023015"/>
    </source>
</evidence>
<feature type="binding site" evidence="7">
    <location>
        <position position="82"/>
    </location>
    <ligand>
        <name>Zn(2+)</name>
        <dbReference type="ChEBI" id="CHEBI:29105"/>
    </ligand>
</feature>
<dbReference type="PANTHER" id="PTHR33202">
    <property type="entry name" value="ZINC UPTAKE REGULATION PROTEIN"/>
    <property type="match status" value="1"/>
</dbReference>
<keyword evidence="10" id="KW-1185">Reference proteome</keyword>
<keyword evidence="5" id="KW-0238">DNA-binding</keyword>
<dbReference type="CDD" id="cd07153">
    <property type="entry name" value="Fur_like"/>
    <property type="match status" value="1"/>
</dbReference>
<accession>A0A3B6VMF6</accession>
<dbReference type="GeneID" id="56439806"/>
<dbReference type="SUPFAM" id="SSF46785">
    <property type="entry name" value="Winged helix' DNA-binding domain"/>
    <property type="match status" value="1"/>
</dbReference>
<organism evidence="9 10">
    <name type="scientific">Brachyspira pilosicoli P43/6/78</name>
    <dbReference type="NCBI Taxonomy" id="1042417"/>
    <lineage>
        <taxon>Bacteria</taxon>
        <taxon>Pseudomonadati</taxon>
        <taxon>Spirochaetota</taxon>
        <taxon>Spirochaetia</taxon>
        <taxon>Brachyspirales</taxon>
        <taxon>Brachyspiraceae</taxon>
        <taxon>Brachyspira</taxon>
    </lineage>
</organism>
<dbReference type="KEGG" id="bpip:BPP43_08915"/>
<evidence type="ECO:0000313" key="10">
    <source>
        <dbReference type="Proteomes" id="UP000010793"/>
    </source>
</evidence>
<dbReference type="GO" id="GO:0003700">
    <property type="term" value="F:DNA-binding transcription factor activity"/>
    <property type="evidence" value="ECO:0007669"/>
    <property type="project" value="InterPro"/>
</dbReference>
<evidence type="ECO:0000256" key="5">
    <source>
        <dbReference type="ARBA" id="ARBA00023125"/>
    </source>
</evidence>
<comment type="cofactor">
    <cofactor evidence="8">
        <name>Mn(2+)</name>
        <dbReference type="ChEBI" id="CHEBI:29035"/>
    </cofactor>
    <cofactor evidence="8">
        <name>Fe(2+)</name>
        <dbReference type="ChEBI" id="CHEBI:29033"/>
    </cofactor>
    <text evidence="8">Binds 1 Mn(2+) or Fe(2+) ion per subunit.</text>
</comment>
<dbReference type="InterPro" id="IPR002481">
    <property type="entry name" value="FUR"/>
</dbReference>
<dbReference type="AlphaFoldDB" id="A0A3B6VMF6"/>
<proteinExistence type="inferred from homology"/>
<dbReference type="InterPro" id="IPR043135">
    <property type="entry name" value="Fur_C"/>
</dbReference>
<evidence type="ECO:0000256" key="8">
    <source>
        <dbReference type="PIRSR" id="PIRSR602481-2"/>
    </source>
</evidence>
<comment type="cofactor">
    <cofactor evidence="7">
        <name>Zn(2+)</name>
        <dbReference type="ChEBI" id="CHEBI:29105"/>
    </cofactor>
    <text evidence="7">Binds 1 zinc ion per subunit.</text>
</comment>
<gene>
    <name evidence="9" type="ORF">BPP43_08915</name>
</gene>
<feature type="binding site" evidence="7">
    <location>
        <position position="125"/>
    </location>
    <ligand>
        <name>Zn(2+)</name>
        <dbReference type="ChEBI" id="CHEBI:29105"/>
    </ligand>
</feature>